<feature type="compositionally biased region" description="Polar residues" evidence="10">
    <location>
        <begin position="40"/>
        <end position="51"/>
    </location>
</feature>
<evidence type="ECO:0000256" key="10">
    <source>
        <dbReference type="SAM" id="MobiDB-lite"/>
    </source>
</evidence>
<dbReference type="PROSITE" id="PS50893">
    <property type="entry name" value="ABC_TRANSPORTER_2"/>
    <property type="match status" value="2"/>
</dbReference>
<keyword evidence="15" id="KW-1185">Reference proteome</keyword>
<gene>
    <name evidence="14" type="ORF">K493DRAFT_358150</name>
</gene>
<evidence type="ECO:0000256" key="11">
    <source>
        <dbReference type="SAM" id="Phobius"/>
    </source>
</evidence>
<feature type="transmembrane region" description="Helical" evidence="11">
    <location>
        <begin position="312"/>
        <end position="335"/>
    </location>
</feature>
<feature type="transmembrane region" description="Helical" evidence="11">
    <location>
        <begin position="721"/>
        <end position="744"/>
    </location>
</feature>
<dbReference type="InterPro" id="IPR003439">
    <property type="entry name" value="ABC_transporter-like_ATP-bd"/>
</dbReference>
<keyword evidence="8 11" id="KW-0472">Membrane</keyword>
<dbReference type="PANTHER" id="PTHR43394">
    <property type="entry name" value="ATP-DEPENDENT PERMEASE MDL1, MITOCHONDRIAL"/>
    <property type="match status" value="1"/>
</dbReference>
<dbReference type="GO" id="GO:0015421">
    <property type="term" value="F:ABC-type oligopeptide transporter activity"/>
    <property type="evidence" value="ECO:0007669"/>
    <property type="project" value="TreeGrafter"/>
</dbReference>
<dbReference type="GO" id="GO:0005886">
    <property type="term" value="C:plasma membrane"/>
    <property type="evidence" value="ECO:0007669"/>
    <property type="project" value="UniProtKB-SubCell"/>
</dbReference>
<dbReference type="SUPFAM" id="SSF52540">
    <property type="entry name" value="P-loop containing nucleoside triphosphate hydrolases"/>
    <property type="match status" value="2"/>
</dbReference>
<dbReference type="EMBL" id="MCFE01000446">
    <property type="protein sequence ID" value="ORX89406.1"/>
    <property type="molecule type" value="Genomic_DNA"/>
</dbReference>
<feature type="transmembrane region" description="Helical" evidence="11">
    <location>
        <begin position="984"/>
        <end position="1005"/>
    </location>
</feature>
<feature type="domain" description="ABC transmembrane type-1" evidence="13">
    <location>
        <begin position="725"/>
        <end position="1010"/>
    </location>
</feature>
<evidence type="ECO:0000256" key="4">
    <source>
        <dbReference type="ARBA" id="ARBA00022692"/>
    </source>
</evidence>
<feature type="transmembrane region" description="Helical" evidence="11">
    <location>
        <begin position="843"/>
        <end position="863"/>
    </location>
</feature>
<dbReference type="Gene3D" id="1.20.1560.10">
    <property type="entry name" value="ABC transporter type 1, transmembrane domain"/>
    <property type="match status" value="1"/>
</dbReference>
<comment type="subcellular location">
    <subcellularLocation>
        <location evidence="1">Cell membrane</location>
        <topology evidence="1">Multi-pass membrane protein</topology>
    </subcellularLocation>
</comment>
<dbReference type="FunFam" id="3.40.50.300:FF:000205">
    <property type="entry name" value="ABC transporter B family member 4"/>
    <property type="match status" value="1"/>
</dbReference>
<dbReference type="GO" id="GO:0005743">
    <property type="term" value="C:mitochondrial inner membrane"/>
    <property type="evidence" value="ECO:0007669"/>
    <property type="project" value="TreeGrafter"/>
</dbReference>
<dbReference type="OrthoDB" id="6500128at2759"/>
<evidence type="ECO:0000256" key="2">
    <source>
        <dbReference type="ARBA" id="ARBA00007577"/>
    </source>
</evidence>
<dbReference type="Pfam" id="PF00005">
    <property type="entry name" value="ABC_tran"/>
    <property type="match status" value="2"/>
</dbReference>
<feature type="transmembrane region" description="Helical" evidence="11">
    <location>
        <begin position="347"/>
        <end position="367"/>
    </location>
</feature>
<feature type="transmembrane region" description="Helical" evidence="11">
    <location>
        <begin position="869"/>
        <end position="888"/>
    </location>
</feature>
<reference evidence="14 15" key="1">
    <citation type="submission" date="2016-07" db="EMBL/GenBank/DDBJ databases">
        <title>Pervasive Adenine N6-methylation of Active Genes in Fungi.</title>
        <authorList>
            <consortium name="DOE Joint Genome Institute"/>
            <person name="Mondo S.J."/>
            <person name="Dannebaum R.O."/>
            <person name="Kuo R.C."/>
            <person name="Labutti K."/>
            <person name="Haridas S."/>
            <person name="Kuo A."/>
            <person name="Salamov A."/>
            <person name="Ahrendt S.R."/>
            <person name="Lipzen A."/>
            <person name="Sullivan W."/>
            <person name="Andreopoulos W.B."/>
            <person name="Clum A."/>
            <person name="Lindquist E."/>
            <person name="Daum C."/>
            <person name="Ramamoorthy G.K."/>
            <person name="Gryganskyi A."/>
            <person name="Culley D."/>
            <person name="Magnuson J.K."/>
            <person name="James T.Y."/>
            <person name="O'Malley M.A."/>
            <person name="Stajich J.E."/>
            <person name="Spatafora J.W."/>
            <person name="Visel A."/>
            <person name="Grigoriev I.V."/>
        </authorList>
    </citation>
    <scope>NUCLEOTIDE SEQUENCE [LARGE SCALE GENOMIC DNA]</scope>
    <source>
        <strain evidence="14 15">CBS 931.73</strain>
    </source>
</reference>
<dbReference type="SUPFAM" id="SSF90123">
    <property type="entry name" value="ABC transporter transmembrane region"/>
    <property type="match status" value="2"/>
</dbReference>
<dbReference type="GO" id="GO:0016887">
    <property type="term" value="F:ATP hydrolysis activity"/>
    <property type="evidence" value="ECO:0007669"/>
    <property type="project" value="InterPro"/>
</dbReference>
<dbReference type="Pfam" id="PF00664">
    <property type="entry name" value="ABC_membrane"/>
    <property type="match status" value="2"/>
</dbReference>
<evidence type="ECO:0000313" key="15">
    <source>
        <dbReference type="Proteomes" id="UP000193498"/>
    </source>
</evidence>
<feature type="transmembrane region" description="Helical" evidence="11">
    <location>
        <begin position="233"/>
        <end position="254"/>
    </location>
</feature>
<protein>
    <submittedName>
        <fullName evidence="14">Multidrug resistance protein MDR</fullName>
    </submittedName>
</protein>
<feature type="region of interest" description="Disordered" evidence="10">
    <location>
        <begin position="31"/>
        <end position="54"/>
    </location>
</feature>
<dbReference type="InterPro" id="IPR011527">
    <property type="entry name" value="ABC1_TM_dom"/>
</dbReference>
<proteinExistence type="inferred from homology"/>
<dbReference type="InterPro" id="IPR017871">
    <property type="entry name" value="ABC_transporter-like_CS"/>
</dbReference>
<dbReference type="InterPro" id="IPR027417">
    <property type="entry name" value="P-loop_NTPase"/>
</dbReference>
<keyword evidence="7 11" id="KW-1133">Transmembrane helix</keyword>
<keyword evidence="5" id="KW-0547">Nucleotide-binding</keyword>
<dbReference type="FunCoup" id="A0A1Y1XV86">
    <property type="interactions" value="26"/>
</dbReference>
<feature type="transmembrane region" description="Helical" evidence="11">
    <location>
        <begin position="209"/>
        <end position="227"/>
    </location>
</feature>
<feature type="domain" description="ABC transporter" evidence="12">
    <location>
        <begin position="412"/>
        <end position="657"/>
    </location>
</feature>
<evidence type="ECO:0000313" key="14">
    <source>
        <dbReference type="EMBL" id="ORX89406.1"/>
    </source>
</evidence>
<dbReference type="GO" id="GO:0005524">
    <property type="term" value="F:ATP binding"/>
    <property type="evidence" value="ECO:0007669"/>
    <property type="project" value="UniProtKB-KW"/>
</dbReference>
<name>A0A1Y1XV86_9FUNG</name>
<evidence type="ECO:0000256" key="7">
    <source>
        <dbReference type="ARBA" id="ARBA00022989"/>
    </source>
</evidence>
<dbReference type="FunFam" id="3.40.50.300:FF:000251">
    <property type="entry name" value="ABC transporter B family member 19"/>
    <property type="match status" value="1"/>
</dbReference>
<keyword evidence="6" id="KW-0067">ATP-binding</keyword>
<comment type="caution">
    <text evidence="14">The sequence shown here is derived from an EMBL/GenBank/DDBJ whole genome shotgun (WGS) entry which is preliminary data.</text>
</comment>
<evidence type="ECO:0000256" key="8">
    <source>
        <dbReference type="ARBA" id="ARBA00023136"/>
    </source>
</evidence>
<accession>A0A1Y1XV86</accession>
<evidence type="ECO:0000256" key="6">
    <source>
        <dbReference type="ARBA" id="ARBA00022840"/>
    </source>
</evidence>
<keyword evidence="4 11" id="KW-0812">Transmembrane</keyword>
<dbReference type="InterPro" id="IPR039421">
    <property type="entry name" value="Type_1_exporter"/>
</dbReference>
<keyword evidence="9" id="KW-0325">Glycoprotein</keyword>
<dbReference type="InterPro" id="IPR003593">
    <property type="entry name" value="AAA+_ATPase"/>
</dbReference>
<dbReference type="GO" id="GO:0090374">
    <property type="term" value="P:oligopeptide export from mitochondrion"/>
    <property type="evidence" value="ECO:0007669"/>
    <property type="project" value="TreeGrafter"/>
</dbReference>
<evidence type="ECO:0000256" key="3">
    <source>
        <dbReference type="ARBA" id="ARBA00022448"/>
    </source>
</evidence>
<comment type="similarity">
    <text evidence="2">Belongs to the ABC transporter superfamily. ABCB family. Multidrug resistance exporter (TC 3.A.1.201) subfamily.</text>
</comment>
<dbReference type="CDD" id="cd18577">
    <property type="entry name" value="ABC_6TM_Pgp_ABCB1_D1_like"/>
    <property type="match status" value="1"/>
</dbReference>
<dbReference type="CDD" id="cd03249">
    <property type="entry name" value="ABC_MTABC3_MDL1_MDL2"/>
    <property type="match status" value="2"/>
</dbReference>
<dbReference type="PROSITE" id="PS00211">
    <property type="entry name" value="ABC_TRANSPORTER_1"/>
    <property type="match status" value="2"/>
</dbReference>
<dbReference type="FunFam" id="1.20.1560.10:FF:000102">
    <property type="entry name" value="ABC multidrug transporter Mdr1"/>
    <property type="match status" value="1"/>
</dbReference>
<organism evidence="14 15">
    <name type="scientific">Basidiobolus meristosporus CBS 931.73</name>
    <dbReference type="NCBI Taxonomy" id="1314790"/>
    <lineage>
        <taxon>Eukaryota</taxon>
        <taxon>Fungi</taxon>
        <taxon>Fungi incertae sedis</taxon>
        <taxon>Zoopagomycota</taxon>
        <taxon>Entomophthoromycotina</taxon>
        <taxon>Basidiobolomycetes</taxon>
        <taxon>Basidiobolales</taxon>
        <taxon>Basidiobolaceae</taxon>
        <taxon>Basidiobolus</taxon>
    </lineage>
</organism>
<dbReference type="PROSITE" id="PS50929">
    <property type="entry name" value="ABC_TM1F"/>
    <property type="match status" value="2"/>
</dbReference>
<feature type="domain" description="ABC transporter" evidence="12">
    <location>
        <begin position="1045"/>
        <end position="1283"/>
    </location>
</feature>
<dbReference type="Gene3D" id="3.40.50.300">
    <property type="entry name" value="P-loop containing nucleotide triphosphate hydrolases"/>
    <property type="match status" value="2"/>
</dbReference>
<evidence type="ECO:0000256" key="1">
    <source>
        <dbReference type="ARBA" id="ARBA00004651"/>
    </source>
</evidence>
<feature type="transmembrane region" description="Helical" evidence="11">
    <location>
        <begin position="133"/>
        <end position="158"/>
    </location>
</feature>
<dbReference type="STRING" id="1314790.A0A1Y1XV86"/>
<dbReference type="Proteomes" id="UP000193498">
    <property type="component" value="Unassembled WGS sequence"/>
</dbReference>
<dbReference type="InParanoid" id="A0A1Y1XV86"/>
<dbReference type="CDD" id="cd18578">
    <property type="entry name" value="ABC_6TM_Pgp_ABCB1_D2_like"/>
    <property type="match status" value="1"/>
</dbReference>
<evidence type="ECO:0000259" key="13">
    <source>
        <dbReference type="PROSITE" id="PS50929"/>
    </source>
</evidence>
<sequence length="1288" mass="141317">MFLNDFPKLSADSLVTLFTDDIRISSSNMQAIKPPEECSPNPQMTTPSQKSIEQDAVLDAEKDESESERFATTFDWLLVSTGIICSVAMGAARPLMTFVIIFGDLINVFLLSPDDFATDLERENFVKGKINGFSLYFIYLAIGVAITSYTYMSCWIWAGERQTRYIREQYLAAVLRQEIAWFDGLGAGEITTRITNDTHLIRDGITEKIPHTASYLSTFIAAFVVAFTRNWQLTLVLCCIIPMIAMCIGILSILSTKYAKRALDFYCLCGTLAEEVISSIRNAVAFGQQKKLATMYSKNIANAKRESIKKEIFNAIGMAAMFFITYAAYSLAFYYGGKLILEKKLDAGGMMNVLFAVIIGAFSLGNIGPNVQAFSLAQGAAEKLYAVIHRVPTIDSSSNKGVQPAAKTKGTISFQNVTFHYPSRPNTDVLNGVSFSVTAGNTVALVGPSGSGKSTIVQLLERFYDPTQGRILLDGLPIDQYNIRWLRRQIGLVSQEPTLFKCTVAQNIAHGLIGTPHESCNEEKKMELIIEACKISNAHNFIMDLPQQYDTQVGERGFLLSGGQKQRIAIARAVVKDPSILLLDEATSALDTQSEGIVQLALEQASAGRTTIVIAHRLSTIRNADTIIVMDKGRIMETGNHTSLLHTNGVYRRLVELQKIKEQTSPADTYRPELREDDIHPISTNNSIYSTDNTGVETGVERKYSFWYVAYRVFSLNMPEAGFIFGGLLGAIVSGSILPLYAIVFSKIINAFSKPEISIDDINFWALIFLLIGVASFFAQLVQVSFFGISGERLTERLRNMLFACIMRQEIGWFDGENNSTGALVSSLATDATNVQGMSGSTLGSALQALVIIGVGFIVALAYGWQMTLVVMVSIPVLIGAGIVKMRLFMNFQQDTRTIYEKSAQLACEAASSIRTVASLTREQDVTHTYHVSLEEPHRAGKKNAFIASLVFAGSQSVIYLINCLAFWYGGNLFAEGKYTEEQFFVVFMAIVTGAQSAGNAFAFVPNIGRAKASASSIFALLDRVPLIDTWKELGKRVEHISGHIELRNVHFTYPTRPEIPVLRGLNLTVMPGQFAALVGPSGCGKSTVVGLVERFYDVQSGSVLLDGEDIRNSNINDIRKQIALVSQDVSLYDMSIAENIRFGLVGRIPSQAEIEEAAKKANIHEFILGLPQGYDTQLGNKGCQLSGGQKQRIAIARALIRNPKILLLDEATSALDAQSEKVVQAALDNAAKGRTTIAVAHRLSTIQRADTIFVINNGAVAEKGTHEELLALHGQYHNLVYQQNLAS</sequence>
<keyword evidence="3" id="KW-0813">Transport</keyword>
<evidence type="ECO:0000259" key="12">
    <source>
        <dbReference type="PROSITE" id="PS50893"/>
    </source>
</evidence>
<dbReference type="PANTHER" id="PTHR43394:SF27">
    <property type="entry name" value="ATP-DEPENDENT TRANSLOCASE ABCB1-LIKE"/>
    <property type="match status" value="1"/>
</dbReference>
<evidence type="ECO:0000256" key="5">
    <source>
        <dbReference type="ARBA" id="ARBA00022741"/>
    </source>
</evidence>
<feature type="domain" description="ABC transmembrane type-1" evidence="13">
    <location>
        <begin position="82"/>
        <end position="376"/>
    </location>
</feature>
<dbReference type="InterPro" id="IPR036640">
    <property type="entry name" value="ABC1_TM_sf"/>
</dbReference>
<dbReference type="SMART" id="SM00382">
    <property type="entry name" value="AAA"/>
    <property type="match status" value="2"/>
</dbReference>
<feature type="transmembrane region" description="Helical" evidence="11">
    <location>
        <begin position="945"/>
        <end position="969"/>
    </location>
</feature>
<evidence type="ECO:0000256" key="9">
    <source>
        <dbReference type="ARBA" id="ARBA00023180"/>
    </source>
</evidence>
<dbReference type="FunFam" id="1.20.1560.10:FF:000009">
    <property type="entry name" value="ABC transporter B family member 1"/>
    <property type="match status" value="1"/>
</dbReference>
<feature type="transmembrane region" description="Helical" evidence="11">
    <location>
        <begin position="764"/>
        <end position="789"/>
    </location>
</feature>